<name>A0A0A9CVA7_ARUDO</name>
<proteinExistence type="predicted"/>
<accession>A0A0A9CVA7</accession>
<reference evidence="1" key="1">
    <citation type="submission" date="2014-09" db="EMBL/GenBank/DDBJ databases">
        <authorList>
            <person name="Magalhaes I.L.F."/>
            <person name="Oliveira U."/>
            <person name="Santos F.R."/>
            <person name="Vidigal T.H.D.A."/>
            <person name="Brescovit A.D."/>
            <person name="Santos A.J."/>
        </authorList>
    </citation>
    <scope>NUCLEOTIDE SEQUENCE</scope>
    <source>
        <tissue evidence="1">Shoot tissue taken approximately 20 cm above the soil surface</tissue>
    </source>
</reference>
<dbReference type="AlphaFoldDB" id="A0A0A9CVA7"/>
<reference evidence="1" key="2">
    <citation type="journal article" date="2015" name="Data Brief">
        <title>Shoot transcriptome of the giant reed, Arundo donax.</title>
        <authorList>
            <person name="Barrero R.A."/>
            <person name="Guerrero F.D."/>
            <person name="Moolhuijzen P."/>
            <person name="Goolsby J.A."/>
            <person name="Tidwell J."/>
            <person name="Bellgard S.E."/>
            <person name="Bellgard M.I."/>
        </authorList>
    </citation>
    <scope>NUCLEOTIDE SEQUENCE</scope>
    <source>
        <tissue evidence="1">Shoot tissue taken approximately 20 cm above the soil surface</tissue>
    </source>
</reference>
<protein>
    <submittedName>
        <fullName evidence="1">Uncharacterized protein</fullName>
    </submittedName>
</protein>
<sequence>MKWIYLLELRDLTLSTSLMQCLSKEYYFLKVCFESLFLKRSLKALKQLSGATLWNARQCRWIVLR</sequence>
<dbReference type="EMBL" id="GBRH01218384">
    <property type="protein sequence ID" value="JAD79511.1"/>
    <property type="molecule type" value="Transcribed_RNA"/>
</dbReference>
<organism evidence="1">
    <name type="scientific">Arundo donax</name>
    <name type="common">Giant reed</name>
    <name type="synonym">Donax arundinaceus</name>
    <dbReference type="NCBI Taxonomy" id="35708"/>
    <lineage>
        <taxon>Eukaryota</taxon>
        <taxon>Viridiplantae</taxon>
        <taxon>Streptophyta</taxon>
        <taxon>Embryophyta</taxon>
        <taxon>Tracheophyta</taxon>
        <taxon>Spermatophyta</taxon>
        <taxon>Magnoliopsida</taxon>
        <taxon>Liliopsida</taxon>
        <taxon>Poales</taxon>
        <taxon>Poaceae</taxon>
        <taxon>PACMAD clade</taxon>
        <taxon>Arundinoideae</taxon>
        <taxon>Arundineae</taxon>
        <taxon>Arundo</taxon>
    </lineage>
</organism>
<evidence type="ECO:0000313" key="1">
    <source>
        <dbReference type="EMBL" id="JAD79511.1"/>
    </source>
</evidence>